<evidence type="ECO:0000313" key="2">
    <source>
        <dbReference type="Proteomes" id="UP001549320"/>
    </source>
</evidence>
<comment type="caution">
    <text evidence="1">The sequence shown here is derived from an EMBL/GenBank/DDBJ whole genome shotgun (WGS) entry which is preliminary data.</text>
</comment>
<reference evidence="1 2" key="1">
    <citation type="submission" date="2024-06" db="EMBL/GenBank/DDBJ databases">
        <title>Sorghum-associated microbial communities from plants grown in Nebraska, USA.</title>
        <authorList>
            <person name="Schachtman D."/>
        </authorList>
    </citation>
    <scope>NUCLEOTIDE SEQUENCE [LARGE SCALE GENOMIC DNA]</scope>
    <source>
        <strain evidence="1 2">2709</strain>
    </source>
</reference>
<keyword evidence="2" id="KW-1185">Reference proteome</keyword>
<name>A0ABV2Q290_9BURK</name>
<evidence type="ECO:0000313" key="1">
    <source>
        <dbReference type="EMBL" id="MET4574953.1"/>
    </source>
</evidence>
<organism evidence="1 2">
    <name type="scientific">Ottowia thiooxydans</name>
    <dbReference type="NCBI Taxonomy" id="219182"/>
    <lineage>
        <taxon>Bacteria</taxon>
        <taxon>Pseudomonadati</taxon>
        <taxon>Pseudomonadota</taxon>
        <taxon>Betaproteobacteria</taxon>
        <taxon>Burkholderiales</taxon>
        <taxon>Comamonadaceae</taxon>
        <taxon>Ottowia</taxon>
    </lineage>
</organism>
<sequence length="83" mass="9059">MQVNARIMIHPMEGFLFFGSVERLVFTLLDLVRRFGARAIPPAEQAGGLSSQFMTGAFIVSMGRFGGALSKPLPTTPEKLRSC</sequence>
<accession>A0ABV2Q290</accession>
<dbReference type="Proteomes" id="UP001549320">
    <property type="component" value="Unassembled WGS sequence"/>
</dbReference>
<protein>
    <submittedName>
        <fullName evidence="1">Uncharacterized protein</fullName>
    </submittedName>
</protein>
<gene>
    <name evidence="1" type="ORF">ABIE13_000050</name>
</gene>
<proteinExistence type="predicted"/>
<dbReference type="EMBL" id="JBEPSH010000001">
    <property type="protein sequence ID" value="MET4574953.1"/>
    <property type="molecule type" value="Genomic_DNA"/>
</dbReference>